<keyword evidence="1" id="KW-0812">Transmembrane</keyword>
<reference evidence="2 3" key="1">
    <citation type="submission" date="2018-05" db="EMBL/GenBank/DDBJ databases">
        <authorList>
            <consortium name="IHU Genomes"/>
        </authorList>
    </citation>
    <scope>NUCLEOTIDE SEQUENCE [LARGE SCALE GENOMIC DNA]</scope>
    <source>
        <strain evidence="2 3">P7336</strain>
    </source>
</reference>
<feature type="transmembrane region" description="Helical" evidence="1">
    <location>
        <begin position="33"/>
        <end position="54"/>
    </location>
</feature>
<proteinExistence type="predicted"/>
<name>A0A375YV86_MYCSH</name>
<dbReference type="STRING" id="29313.BHQ16_00795"/>
<gene>
    <name evidence="2" type="primary">rsmA</name>
    <name evidence="2" type="ORF">MSP7336_01069</name>
</gene>
<evidence type="ECO:0000313" key="2">
    <source>
        <dbReference type="EMBL" id="SRX92843.1"/>
    </source>
</evidence>
<accession>A0A375YV86</accession>
<keyword evidence="1" id="KW-0472">Membrane</keyword>
<keyword evidence="3" id="KW-1185">Reference proteome</keyword>
<protein>
    <submittedName>
        <fullName evidence="2">Anti-sigma-M factor RsmA</fullName>
    </submittedName>
</protein>
<keyword evidence="1" id="KW-1133">Transmembrane helix</keyword>
<dbReference type="Proteomes" id="UP000252015">
    <property type="component" value="Unassembled WGS sequence"/>
</dbReference>
<dbReference type="EMBL" id="UEGW01000001">
    <property type="protein sequence ID" value="SRX92843.1"/>
    <property type="molecule type" value="Genomic_DNA"/>
</dbReference>
<evidence type="ECO:0000256" key="1">
    <source>
        <dbReference type="SAM" id="Phobius"/>
    </source>
</evidence>
<organism evidence="2 3">
    <name type="scientific">Mycobacterium shimoidei</name>
    <dbReference type="NCBI Taxonomy" id="29313"/>
    <lineage>
        <taxon>Bacteria</taxon>
        <taxon>Bacillati</taxon>
        <taxon>Actinomycetota</taxon>
        <taxon>Actinomycetes</taxon>
        <taxon>Mycobacteriales</taxon>
        <taxon>Mycobacteriaceae</taxon>
        <taxon>Mycobacterium</taxon>
    </lineage>
</organism>
<dbReference type="RefSeq" id="WP_113963211.1">
    <property type="nucleotide sequence ID" value="NZ_UEGW01000001.1"/>
</dbReference>
<sequence>MSAADDADSGRRRVGVVGAAHAARPATRPLRALAALAGLAAVAVAVVWGTAALISAPGPAPSSPTTAEHITVSRPATTIPLSDPQILALLGHEADYGPLADPQRRASCLSGLGYPPTVRVLAAQPLEVSGRPAVLLVLPGDTPGTMTAVAVASTCSSADTGLLADRPIQRP</sequence>
<dbReference type="AlphaFoldDB" id="A0A375YV86"/>
<evidence type="ECO:0000313" key="3">
    <source>
        <dbReference type="Proteomes" id="UP000252015"/>
    </source>
</evidence>